<feature type="signal peptide" evidence="1">
    <location>
        <begin position="1"/>
        <end position="21"/>
    </location>
</feature>
<dbReference type="OMA" id="CKLGVER"/>
<feature type="chain" id="PRO_5002953727" evidence="1">
    <location>
        <begin position="22"/>
        <end position="201"/>
    </location>
</feature>
<accession>C5K4F2</accession>
<reference evidence="2 3" key="1">
    <citation type="submission" date="2008-07" db="EMBL/GenBank/DDBJ databases">
        <authorList>
            <person name="El-Sayed N."/>
            <person name="Caler E."/>
            <person name="Inman J."/>
            <person name="Amedeo P."/>
            <person name="Hass B."/>
            <person name="Wortman J."/>
        </authorList>
    </citation>
    <scope>NUCLEOTIDE SEQUENCE [LARGE SCALE GENOMIC DNA]</scope>
    <source>
        <strain evidence="3">ATCC 50983 / TXsc</strain>
    </source>
</reference>
<dbReference type="GeneID" id="9051040"/>
<organism evidence="3">
    <name type="scientific">Perkinsus marinus (strain ATCC 50983 / TXsc)</name>
    <dbReference type="NCBI Taxonomy" id="423536"/>
    <lineage>
        <taxon>Eukaryota</taxon>
        <taxon>Sar</taxon>
        <taxon>Alveolata</taxon>
        <taxon>Perkinsozoa</taxon>
        <taxon>Perkinsea</taxon>
        <taxon>Perkinsida</taxon>
        <taxon>Perkinsidae</taxon>
        <taxon>Perkinsus</taxon>
    </lineage>
</organism>
<dbReference type="Proteomes" id="UP000007800">
    <property type="component" value="Unassembled WGS sequence"/>
</dbReference>
<evidence type="ECO:0000313" key="2">
    <source>
        <dbReference type="EMBL" id="EER20645.1"/>
    </source>
</evidence>
<keyword evidence="3" id="KW-1185">Reference proteome</keyword>
<proteinExistence type="predicted"/>
<dbReference type="InParanoid" id="C5K4F2"/>
<dbReference type="EMBL" id="GG670491">
    <property type="protein sequence ID" value="EER20645.1"/>
    <property type="molecule type" value="Genomic_DNA"/>
</dbReference>
<keyword evidence="1" id="KW-0732">Signal</keyword>
<name>C5K4F2_PERM5</name>
<evidence type="ECO:0000313" key="3">
    <source>
        <dbReference type="Proteomes" id="UP000007800"/>
    </source>
</evidence>
<evidence type="ECO:0000256" key="1">
    <source>
        <dbReference type="SAM" id="SignalP"/>
    </source>
</evidence>
<sequence>MPCRWALVVNIAILQWFTGLSQPFTTARLTVEVPPNDPTEGACMVDGGEDGSAIFHWSWEQGNFSVNPRTPSSFAKAPAISIESLRCGTVDVLHEQEEDVVEAATSTTARLKYATAEKVRARVDRCVPTVDRVLKVYVVGSSPFDLCKLSVRMMARGLVGYKSRISSKGVIKRLCAKAKKSLIGRVTERLEDKQRLLSGSM</sequence>
<dbReference type="AlphaFoldDB" id="C5K4F2"/>
<dbReference type="RefSeq" id="XP_002788849.1">
    <property type="nucleotide sequence ID" value="XM_002788803.1"/>
</dbReference>
<gene>
    <name evidence="2" type="ORF">Pmar_PMAR004309</name>
</gene>
<protein>
    <submittedName>
        <fullName evidence="2">Uncharacterized protein</fullName>
    </submittedName>
</protein>